<dbReference type="KEGG" id="dla:I6G47_09740"/>
<dbReference type="EMBL" id="CP065748">
    <property type="protein sequence ID" value="QPS83321.1"/>
    <property type="molecule type" value="Genomic_DNA"/>
</dbReference>
<keyword evidence="2" id="KW-1185">Reference proteome</keyword>
<dbReference type="AlphaFoldDB" id="A0A7T2YXC3"/>
<dbReference type="RefSeq" id="WP_016453001.1">
    <property type="nucleotide sequence ID" value="NZ_CP065748.1"/>
</dbReference>
<organism evidence="1 2">
    <name type="scientific">Delftia lacustris</name>
    <dbReference type="NCBI Taxonomy" id="558537"/>
    <lineage>
        <taxon>Bacteria</taxon>
        <taxon>Pseudomonadati</taxon>
        <taxon>Pseudomonadota</taxon>
        <taxon>Betaproteobacteria</taxon>
        <taxon>Burkholderiales</taxon>
        <taxon>Comamonadaceae</taxon>
        <taxon>Delftia</taxon>
    </lineage>
</organism>
<gene>
    <name evidence="1" type="ORF">I6G47_09740</name>
</gene>
<protein>
    <submittedName>
        <fullName evidence="1">Uncharacterized protein</fullName>
    </submittedName>
</protein>
<dbReference type="Proteomes" id="UP000595064">
    <property type="component" value="Chromosome"/>
</dbReference>
<evidence type="ECO:0000313" key="2">
    <source>
        <dbReference type="Proteomes" id="UP000595064"/>
    </source>
</evidence>
<name>A0A7T2YXC3_9BURK</name>
<reference evidence="1 2" key="1">
    <citation type="submission" date="2020-12" db="EMBL/GenBank/DDBJ databases">
        <title>FDA dAtabase for Regulatory Grade micrObial Sequences (FDA-ARGOS): Supporting development and validation of Infectious Disease Dx tests.</title>
        <authorList>
            <person name="Sproer C."/>
            <person name="Gronow S."/>
            <person name="Severitt S."/>
            <person name="Schroder I."/>
            <person name="Tallon L."/>
            <person name="Sadzewicz L."/>
            <person name="Zhao X."/>
            <person name="Boylan J."/>
            <person name="Ott S."/>
            <person name="Bowen H."/>
            <person name="Vavikolanu K."/>
            <person name="Mehta A."/>
            <person name="Aluvathingal J."/>
            <person name="Nadendla S."/>
            <person name="Lowell S."/>
            <person name="Myers T."/>
            <person name="Yan Y."/>
            <person name="Sichtig H."/>
        </authorList>
    </citation>
    <scope>NUCLEOTIDE SEQUENCE [LARGE SCALE GENOMIC DNA]</scope>
    <source>
        <strain evidence="1 2">FDAARGOS_890</strain>
    </source>
</reference>
<sequence>MTHILIPREPSAALLRPFIGCNTQELHEAWAAMVRAAEVQNARAGAAPAEVVGWLHPQWAAEQGRGRIYGHNPGGYIAVQIAAPQAPAAPAVDAETVKKAARYDHLRDCNSGSLVVVQITGTGEDDWHVLTEGDADEAIDTALAAQAKEAVRDAE</sequence>
<evidence type="ECO:0000313" key="1">
    <source>
        <dbReference type="EMBL" id="QPS83321.1"/>
    </source>
</evidence>
<proteinExistence type="predicted"/>
<accession>A0A7T2YXC3</accession>